<evidence type="ECO:0000313" key="2">
    <source>
        <dbReference type="EMBL" id="KTC68145.1"/>
    </source>
</evidence>
<accession>A0A378I8N7</accession>
<evidence type="ECO:0000259" key="1">
    <source>
        <dbReference type="PROSITE" id="PS50943"/>
    </source>
</evidence>
<dbReference type="RefSeq" id="WP_058524734.1">
    <property type="nucleotide sequence ID" value="NZ_CAAAHV010000004.1"/>
</dbReference>
<organism evidence="3 5">
    <name type="scientific">Legionella birminghamensis</name>
    <dbReference type="NCBI Taxonomy" id="28083"/>
    <lineage>
        <taxon>Bacteria</taxon>
        <taxon>Pseudomonadati</taxon>
        <taxon>Pseudomonadota</taxon>
        <taxon>Gammaproteobacteria</taxon>
        <taxon>Legionellales</taxon>
        <taxon>Legionellaceae</taxon>
        <taxon>Legionella</taxon>
    </lineage>
</organism>
<dbReference type="STRING" id="28083.Lbir_2747"/>
<name>A0A378I8N7_9GAMM</name>
<dbReference type="EMBL" id="LNXT01000048">
    <property type="protein sequence ID" value="KTC68145.1"/>
    <property type="molecule type" value="Genomic_DNA"/>
</dbReference>
<dbReference type="Proteomes" id="UP000054735">
    <property type="component" value="Unassembled WGS sequence"/>
</dbReference>
<sequence length="84" mass="9596">MSNKRFAERLNKELDGIGVPLREDERIEVFSRLLKIPKYQAEAFLNGIATPAPKVLCQLADELEVNPDWLIGKSENRKKETRAS</sequence>
<proteinExistence type="predicted"/>
<reference evidence="2 4" key="1">
    <citation type="submission" date="2015-11" db="EMBL/GenBank/DDBJ databases">
        <title>Genomic analysis of 38 Legionella species identifies large and diverse effector repertoires.</title>
        <authorList>
            <person name="Burstein D."/>
            <person name="Amaro F."/>
            <person name="Zusman T."/>
            <person name="Lifshitz Z."/>
            <person name="Cohen O."/>
            <person name="Gilbert J.A."/>
            <person name="Pupko T."/>
            <person name="Shuman H.A."/>
            <person name="Segal G."/>
        </authorList>
    </citation>
    <scope>NUCLEOTIDE SEQUENCE [LARGE SCALE GENOMIC DNA]</scope>
    <source>
        <strain evidence="2 4">CDC#1407-AL-14</strain>
    </source>
</reference>
<dbReference type="OrthoDB" id="5643962at2"/>
<protein>
    <recommendedName>
        <fullName evidence="1">HTH cro/C1-type domain-containing protein</fullName>
    </recommendedName>
</protein>
<evidence type="ECO:0000313" key="3">
    <source>
        <dbReference type="EMBL" id="STX31145.1"/>
    </source>
</evidence>
<feature type="domain" description="HTH cro/C1-type" evidence="1">
    <location>
        <begin position="46"/>
        <end position="70"/>
    </location>
</feature>
<dbReference type="Gene3D" id="1.10.260.40">
    <property type="entry name" value="lambda repressor-like DNA-binding domains"/>
    <property type="match status" value="1"/>
</dbReference>
<evidence type="ECO:0000313" key="5">
    <source>
        <dbReference type="Proteomes" id="UP000255066"/>
    </source>
</evidence>
<dbReference type="AlphaFoldDB" id="A0A378I8N7"/>
<dbReference type="InterPro" id="IPR001387">
    <property type="entry name" value="Cro/C1-type_HTH"/>
</dbReference>
<dbReference type="PROSITE" id="PS50943">
    <property type="entry name" value="HTH_CROC1"/>
    <property type="match status" value="1"/>
</dbReference>
<dbReference type="EMBL" id="UGNW01000001">
    <property type="protein sequence ID" value="STX31145.1"/>
    <property type="molecule type" value="Genomic_DNA"/>
</dbReference>
<dbReference type="GO" id="GO:0003677">
    <property type="term" value="F:DNA binding"/>
    <property type="evidence" value="ECO:0007669"/>
    <property type="project" value="InterPro"/>
</dbReference>
<gene>
    <name evidence="2" type="ORF">Lbir_2747</name>
    <name evidence="3" type="ORF">NCTC12437_00915</name>
</gene>
<dbReference type="Proteomes" id="UP000255066">
    <property type="component" value="Unassembled WGS sequence"/>
</dbReference>
<evidence type="ECO:0000313" key="4">
    <source>
        <dbReference type="Proteomes" id="UP000054735"/>
    </source>
</evidence>
<reference evidence="3 5" key="2">
    <citation type="submission" date="2018-06" db="EMBL/GenBank/DDBJ databases">
        <authorList>
            <consortium name="Pathogen Informatics"/>
            <person name="Doyle S."/>
        </authorList>
    </citation>
    <scope>NUCLEOTIDE SEQUENCE [LARGE SCALE GENOMIC DNA]</scope>
    <source>
        <strain evidence="3 5">NCTC12437</strain>
    </source>
</reference>
<dbReference type="InterPro" id="IPR010982">
    <property type="entry name" value="Lambda_DNA-bd_dom_sf"/>
</dbReference>
<keyword evidence="4" id="KW-1185">Reference proteome</keyword>